<dbReference type="EMBL" id="CP131061">
    <property type="protein sequence ID" value="WNY27244.1"/>
    <property type="molecule type" value="Genomic_DNA"/>
</dbReference>
<accession>A0AA96ZVZ1</accession>
<name>A0AA96ZVZ1_9EURY</name>
<feature type="compositionally biased region" description="Basic and acidic residues" evidence="1">
    <location>
        <begin position="280"/>
        <end position="295"/>
    </location>
</feature>
<feature type="compositionally biased region" description="Low complexity" evidence="1">
    <location>
        <begin position="107"/>
        <end position="123"/>
    </location>
</feature>
<protein>
    <submittedName>
        <fullName evidence="2">Uncharacterized protein</fullName>
    </submittedName>
</protein>
<keyword evidence="3" id="KW-1185">Reference proteome</keyword>
<dbReference type="AlphaFoldDB" id="A0AA96ZVZ1"/>
<sequence length="362" mass="40886">MNGKVKYHGTEKIEKKIYDDIEEKLDSHLRELSEQTKESILYEIREELQPETVPYDRLRLIEQRIHELSTTQDGIVREIVDIKTTLNTLSKELARLRNNAPALEYVQQPSPSTSYSQQQAPSSLPYSPFDSPTYVPHLSPAHVPGYVPASSFSSHTPYPSAQIRPENTGHGVPEKPPEKYVPAPRSESLEYREYVPASQKKNVEPERFVPARATPAKNDPFYFGNPDDMVDVSPLKRTPAESFSPSAETPAKPNYFSVESIKPKSNEPEYPPEKYTYIDSSKKQKLAESGPDKSEYLIGKNTTGTVNDDTDYNKDCEYIIAESSAPKPKSRFPSKKGFSSSTSSDKKERVITNDEEDSEIIM</sequence>
<organism evidence="2 3">
    <name type="scientific">Methanolapillus ohkumae</name>
    <dbReference type="NCBI Taxonomy" id="3028298"/>
    <lineage>
        <taxon>Archaea</taxon>
        <taxon>Methanobacteriati</taxon>
        <taxon>Methanobacteriota</taxon>
        <taxon>Stenosarchaea group</taxon>
        <taxon>Methanomicrobia</taxon>
        <taxon>Methanosarcinales</taxon>
        <taxon>Methanosarcinaceae</taxon>
        <taxon>Methanolapillus</taxon>
    </lineage>
</organism>
<proteinExistence type="predicted"/>
<feature type="compositionally biased region" description="Acidic residues" evidence="1">
    <location>
        <begin position="353"/>
        <end position="362"/>
    </location>
</feature>
<feature type="region of interest" description="Disordered" evidence="1">
    <location>
        <begin position="151"/>
        <end position="186"/>
    </location>
</feature>
<dbReference type="Proteomes" id="UP001304970">
    <property type="component" value="Chromosome"/>
</dbReference>
<feature type="region of interest" description="Disordered" evidence="1">
    <location>
        <begin position="323"/>
        <end position="362"/>
    </location>
</feature>
<evidence type="ECO:0000313" key="3">
    <source>
        <dbReference type="Proteomes" id="UP001304970"/>
    </source>
</evidence>
<feature type="region of interest" description="Disordered" evidence="1">
    <location>
        <begin position="232"/>
        <end position="311"/>
    </location>
</feature>
<gene>
    <name evidence="2" type="ORF">MsAm2_10360</name>
</gene>
<reference evidence="2 3" key="1">
    <citation type="submission" date="2023-07" db="EMBL/GenBank/DDBJ databases">
        <title>Closed genome sequence of Methanosarcinaceae archaeon Am2.</title>
        <authorList>
            <person name="Poehlein A."/>
            <person name="Protasov E."/>
            <person name="Platt K."/>
            <person name="Reeh H."/>
            <person name="Daniel R."/>
            <person name="Brune A."/>
        </authorList>
    </citation>
    <scope>NUCLEOTIDE SEQUENCE [LARGE SCALE GENOMIC DNA]</scope>
    <source>
        <strain evidence="2 3">Am2</strain>
    </source>
</reference>
<evidence type="ECO:0000256" key="1">
    <source>
        <dbReference type="SAM" id="MobiDB-lite"/>
    </source>
</evidence>
<feature type="region of interest" description="Disordered" evidence="1">
    <location>
        <begin position="107"/>
        <end position="126"/>
    </location>
</feature>
<evidence type="ECO:0000313" key="2">
    <source>
        <dbReference type="EMBL" id="WNY27244.1"/>
    </source>
</evidence>